<feature type="domain" description="YcxB-like C-terminal" evidence="2">
    <location>
        <begin position="105"/>
        <end position="161"/>
    </location>
</feature>
<comment type="caution">
    <text evidence="3">The sequence shown here is derived from an EMBL/GenBank/DDBJ whole genome shotgun (WGS) entry which is preliminary data.</text>
</comment>
<evidence type="ECO:0000313" key="4">
    <source>
        <dbReference type="Proteomes" id="UP000319700"/>
    </source>
</evidence>
<keyword evidence="1" id="KW-0472">Membrane</keyword>
<evidence type="ECO:0000256" key="1">
    <source>
        <dbReference type="SAM" id="Phobius"/>
    </source>
</evidence>
<keyword evidence="1" id="KW-1133">Transmembrane helix</keyword>
<gene>
    <name evidence="3" type="ORF">EAH81_21695</name>
</gene>
<dbReference type="OrthoDB" id="1249483at2"/>
<keyword evidence="4" id="KW-1185">Reference proteome</keyword>
<keyword evidence="1" id="KW-0812">Transmembrane</keyword>
<evidence type="ECO:0000313" key="3">
    <source>
        <dbReference type="EMBL" id="TPG35376.1"/>
    </source>
</evidence>
<dbReference type="InterPro" id="IPR025588">
    <property type="entry name" value="YcxB-like_C"/>
</dbReference>
<dbReference type="EMBL" id="RCZH01000017">
    <property type="protein sequence ID" value="TPG35376.1"/>
    <property type="molecule type" value="Genomic_DNA"/>
</dbReference>
<dbReference type="AlphaFoldDB" id="A0A502EFW4"/>
<evidence type="ECO:0000259" key="2">
    <source>
        <dbReference type="Pfam" id="PF14317"/>
    </source>
</evidence>
<feature type="transmembrane region" description="Helical" evidence="1">
    <location>
        <begin position="61"/>
        <end position="80"/>
    </location>
</feature>
<proteinExistence type="predicted"/>
<dbReference type="Proteomes" id="UP000319700">
    <property type="component" value="Unassembled WGS sequence"/>
</dbReference>
<organism evidence="3 4">
    <name type="scientific">Flavobacterium pectinovorum</name>
    <dbReference type="NCBI Taxonomy" id="29533"/>
    <lineage>
        <taxon>Bacteria</taxon>
        <taxon>Pseudomonadati</taxon>
        <taxon>Bacteroidota</taxon>
        <taxon>Flavobacteriia</taxon>
        <taxon>Flavobacteriales</taxon>
        <taxon>Flavobacteriaceae</taxon>
        <taxon>Flavobacterium</taxon>
    </lineage>
</organism>
<accession>A0A502EFW4</accession>
<reference evidence="3 4" key="1">
    <citation type="journal article" date="2019" name="Environ. Microbiol.">
        <title>Species interactions and distinct microbial communities in high Arctic permafrost affected cryosols are associated with the CH4 and CO2 gas fluxes.</title>
        <authorList>
            <person name="Altshuler I."/>
            <person name="Hamel J."/>
            <person name="Turney S."/>
            <person name="Magnuson E."/>
            <person name="Levesque R."/>
            <person name="Greer C."/>
            <person name="Whyte L.G."/>
        </authorList>
    </citation>
    <scope>NUCLEOTIDE SEQUENCE [LARGE SCALE GENOMIC DNA]</scope>
    <source>
        <strain evidence="3 4">42</strain>
    </source>
</reference>
<name>A0A502EFW4_9FLAO</name>
<dbReference type="Pfam" id="PF14317">
    <property type="entry name" value="YcxB"/>
    <property type="match status" value="1"/>
</dbReference>
<protein>
    <submittedName>
        <fullName evidence="3">YcxB family protein</fullName>
    </submittedName>
</protein>
<dbReference type="RefSeq" id="WP_140511037.1">
    <property type="nucleotide sequence ID" value="NZ_RCZH01000017.1"/>
</dbReference>
<feature type="transmembrane region" description="Helical" evidence="1">
    <location>
        <begin position="29"/>
        <end position="49"/>
    </location>
</feature>
<sequence length="173" mass="20727">MEKEILVKNNFSAKTYTKAILSVMFPKPIIWFCIIAFSLLLINGVRIIINETSKDNFSFDNLFRSEILILFFPLVLFLILRRNIAIKFNEDPKNKENIYHIFNYDFFQVKGDSFDTKYFWKDLLKIKEVKDYFIVFIKKNHFLILNKADLKNNQYNELKQLFNSIDIKKSLKS</sequence>